<evidence type="ECO:0000256" key="3">
    <source>
        <dbReference type="ARBA" id="ARBA00018787"/>
    </source>
</evidence>
<dbReference type="GO" id="GO:0051301">
    <property type="term" value="P:cell division"/>
    <property type="evidence" value="ECO:0007669"/>
    <property type="project" value="UniProtKB-KW"/>
</dbReference>
<keyword evidence="4" id="KW-0963">Cytoplasm</keyword>
<dbReference type="PANTHER" id="PTHR35794:SF2">
    <property type="entry name" value="CELL DIVISION PROTEIN DIVIVA"/>
    <property type="match status" value="1"/>
</dbReference>
<comment type="caution">
    <text evidence="10">The sequence shown here is derived from an EMBL/GenBank/DDBJ whole genome shotgun (WGS) entry which is preliminary data.</text>
</comment>
<dbReference type="EMBL" id="JAAGWK010000010">
    <property type="protein sequence ID" value="NEL53958.1"/>
    <property type="molecule type" value="Genomic_DNA"/>
</dbReference>
<dbReference type="GO" id="GO:0005737">
    <property type="term" value="C:cytoplasm"/>
    <property type="evidence" value="ECO:0007669"/>
    <property type="project" value="UniProtKB-SubCell"/>
</dbReference>
<accession>A0A7K3WBW7</accession>
<dbReference type="Gene3D" id="6.10.250.660">
    <property type="match status" value="1"/>
</dbReference>
<reference evidence="10 11" key="1">
    <citation type="submission" date="2020-02" db="EMBL/GenBank/DDBJ databases">
        <title>The whole genome sequence of CPCC 205119.</title>
        <authorList>
            <person name="Jiang Z."/>
        </authorList>
    </citation>
    <scope>NUCLEOTIDE SEQUENCE [LARGE SCALE GENOMIC DNA]</scope>
    <source>
        <strain evidence="10 11">CPCC 205119</strain>
    </source>
</reference>
<dbReference type="Proteomes" id="UP000470470">
    <property type="component" value="Unassembled WGS sequence"/>
</dbReference>
<evidence type="ECO:0000256" key="4">
    <source>
        <dbReference type="ARBA" id="ARBA00022490"/>
    </source>
</evidence>
<dbReference type="InterPro" id="IPR007793">
    <property type="entry name" value="DivIVA_fam"/>
</dbReference>
<sequence>MTNDVHGPGGGDGRLTPAALRAVTFSRASMLHHGYNEHEVDDVLRRAAAELARLEEENAELHQRVQALQREVDGVQVPEPPSEQAVRLLSVAQQTADAYVAEAEDFSRQVATQARDLYEDQMHQAREKAGAIIQAAQEAAGSITGAAAPAGDGSTPSAEELQHQVVYLQAFGEAVRHQLRSYLEALISDVETEWGRADPASVPLVPLHAHDTGPAPRLPEQVSVDGRHEAAGAQALVTAPD</sequence>
<evidence type="ECO:0000256" key="1">
    <source>
        <dbReference type="ARBA" id="ARBA00004496"/>
    </source>
</evidence>
<comment type="subcellular location">
    <subcellularLocation>
        <location evidence="1">Cytoplasm</location>
    </subcellularLocation>
</comment>
<dbReference type="Pfam" id="PF05103">
    <property type="entry name" value="DivIVA"/>
    <property type="match status" value="1"/>
</dbReference>
<feature type="coiled-coil region" evidence="9">
    <location>
        <begin position="37"/>
        <end position="71"/>
    </location>
</feature>
<evidence type="ECO:0000313" key="10">
    <source>
        <dbReference type="EMBL" id="NEL53958.1"/>
    </source>
</evidence>
<keyword evidence="7" id="KW-0131">Cell cycle</keyword>
<keyword evidence="5" id="KW-0132">Cell division</keyword>
<proteinExistence type="inferred from homology"/>
<name>A0A7K3WBW7_9ACTN</name>
<dbReference type="InterPro" id="IPR019933">
    <property type="entry name" value="DivIVA_domain"/>
</dbReference>
<evidence type="ECO:0000256" key="8">
    <source>
        <dbReference type="ARBA" id="ARBA00031737"/>
    </source>
</evidence>
<keyword evidence="11" id="KW-1185">Reference proteome</keyword>
<evidence type="ECO:0000313" key="11">
    <source>
        <dbReference type="Proteomes" id="UP000470470"/>
    </source>
</evidence>
<dbReference type="RefSeq" id="WP_152729852.1">
    <property type="nucleotide sequence ID" value="NZ_JAABOZ010000002.1"/>
</dbReference>
<dbReference type="NCBIfam" id="TIGR03544">
    <property type="entry name" value="DivI1A_domain"/>
    <property type="match status" value="1"/>
</dbReference>
<evidence type="ECO:0000256" key="6">
    <source>
        <dbReference type="ARBA" id="ARBA00023054"/>
    </source>
</evidence>
<dbReference type="PANTHER" id="PTHR35794">
    <property type="entry name" value="CELL DIVISION PROTEIN DIVIVA"/>
    <property type="match status" value="1"/>
</dbReference>
<protein>
    <recommendedName>
        <fullName evidence="3">Cell wall synthesis protein Wag31</fullName>
    </recommendedName>
    <alternativeName>
        <fullName evidence="8">Antigen 84</fullName>
    </alternativeName>
</protein>
<evidence type="ECO:0000256" key="9">
    <source>
        <dbReference type="SAM" id="Coils"/>
    </source>
</evidence>
<evidence type="ECO:0000256" key="7">
    <source>
        <dbReference type="ARBA" id="ARBA00023306"/>
    </source>
</evidence>
<comment type="similarity">
    <text evidence="2">Belongs to the DivIVA family.</text>
</comment>
<keyword evidence="6 9" id="KW-0175">Coiled coil</keyword>
<evidence type="ECO:0000256" key="2">
    <source>
        <dbReference type="ARBA" id="ARBA00009008"/>
    </source>
</evidence>
<gene>
    <name evidence="10" type="ORF">G1H19_08090</name>
</gene>
<dbReference type="AlphaFoldDB" id="A0A7K3WBW7"/>
<organism evidence="10 11">
    <name type="scientific">Goekera deserti</name>
    <dbReference type="NCBI Taxonomy" id="2497753"/>
    <lineage>
        <taxon>Bacteria</taxon>
        <taxon>Bacillati</taxon>
        <taxon>Actinomycetota</taxon>
        <taxon>Actinomycetes</taxon>
        <taxon>Geodermatophilales</taxon>
        <taxon>Geodermatophilaceae</taxon>
        <taxon>Goekera</taxon>
    </lineage>
</organism>
<evidence type="ECO:0000256" key="5">
    <source>
        <dbReference type="ARBA" id="ARBA00022618"/>
    </source>
</evidence>